<protein>
    <submittedName>
        <fullName evidence="1">Uncharacterized protein</fullName>
    </submittedName>
</protein>
<gene>
    <name evidence="1" type="ORF">X975_09925</name>
</gene>
<dbReference type="AlphaFoldDB" id="A0A087UJW9"/>
<evidence type="ECO:0000313" key="2">
    <source>
        <dbReference type="Proteomes" id="UP000054359"/>
    </source>
</evidence>
<name>A0A087UJW9_STEMI</name>
<feature type="non-terminal residue" evidence="1">
    <location>
        <position position="77"/>
    </location>
</feature>
<accession>A0A087UJW9</accession>
<dbReference type="EMBL" id="KK120163">
    <property type="protein sequence ID" value="KFM77658.1"/>
    <property type="molecule type" value="Genomic_DNA"/>
</dbReference>
<dbReference type="Proteomes" id="UP000054359">
    <property type="component" value="Unassembled WGS sequence"/>
</dbReference>
<keyword evidence="2" id="KW-1185">Reference proteome</keyword>
<proteinExistence type="predicted"/>
<sequence>MFVSIRFKLWFPGGPHSGSPHGMECTSSSNVFFWKYKRVQMGFTGETDTREKLVRKSSAETVSLRIRFYPSVAAAGA</sequence>
<evidence type="ECO:0000313" key="1">
    <source>
        <dbReference type="EMBL" id="KFM77658.1"/>
    </source>
</evidence>
<reference evidence="1 2" key="1">
    <citation type="submission" date="2013-11" db="EMBL/GenBank/DDBJ databases">
        <title>Genome sequencing of Stegodyphus mimosarum.</title>
        <authorList>
            <person name="Bechsgaard J."/>
        </authorList>
    </citation>
    <scope>NUCLEOTIDE SEQUENCE [LARGE SCALE GENOMIC DNA]</scope>
</reference>
<organism evidence="1 2">
    <name type="scientific">Stegodyphus mimosarum</name>
    <name type="common">African social velvet spider</name>
    <dbReference type="NCBI Taxonomy" id="407821"/>
    <lineage>
        <taxon>Eukaryota</taxon>
        <taxon>Metazoa</taxon>
        <taxon>Ecdysozoa</taxon>
        <taxon>Arthropoda</taxon>
        <taxon>Chelicerata</taxon>
        <taxon>Arachnida</taxon>
        <taxon>Araneae</taxon>
        <taxon>Araneomorphae</taxon>
        <taxon>Entelegynae</taxon>
        <taxon>Eresoidea</taxon>
        <taxon>Eresidae</taxon>
        <taxon>Stegodyphus</taxon>
    </lineage>
</organism>